<dbReference type="GO" id="GO:0030003">
    <property type="term" value="P:intracellular monoatomic cation homeostasis"/>
    <property type="evidence" value="ECO:0007669"/>
    <property type="project" value="TreeGrafter"/>
</dbReference>
<feature type="transmembrane region" description="Helical" evidence="6">
    <location>
        <begin position="215"/>
        <end position="239"/>
    </location>
</feature>
<evidence type="ECO:0000256" key="7">
    <source>
        <dbReference type="SAM" id="SignalP"/>
    </source>
</evidence>
<evidence type="ECO:0000256" key="5">
    <source>
        <dbReference type="ARBA" id="ARBA00023136"/>
    </source>
</evidence>
<accession>A0A8D8M0R4</accession>
<keyword evidence="4 6" id="KW-1133">Transmembrane helix</keyword>
<reference evidence="8" key="1">
    <citation type="submission" date="2021-05" db="EMBL/GenBank/DDBJ databases">
        <authorList>
            <person name="Alioto T."/>
            <person name="Alioto T."/>
            <person name="Gomez Garrido J."/>
        </authorList>
    </citation>
    <scope>NUCLEOTIDE SEQUENCE</scope>
</reference>
<feature type="transmembrane region" description="Helical" evidence="6">
    <location>
        <begin position="251"/>
        <end position="272"/>
    </location>
</feature>
<dbReference type="PANTHER" id="PTHR12191:SF37">
    <property type="entry name" value="ZINC TRANSPORTER FOI"/>
    <property type="match status" value="1"/>
</dbReference>
<evidence type="ECO:0000256" key="1">
    <source>
        <dbReference type="ARBA" id="ARBA00004141"/>
    </source>
</evidence>
<dbReference type="AlphaFoldDB" id="A0A8D8M0R4"/>
<dbReference type="GO" id="GO:0071578">
    <property type="term" value="P:zinc ion import across plasma membrane"/>
    <property type="evidence" value="ECO:0007669"/>
    <property type="project" value="TreeGrafter"/>
</dbReference>
<feature type="transmembrane region" description="Helical" evidence="6">
    <location>
        <begin position="419"/>
        <end position="439"/>
    </location>
</feature>
<dbReference type="GO" id="GO:0005385">
    <property type="term" value="F:zinc ion transmembrane transporter activity"/>
    <property type="evidence" value="ECO:0007669"/>
    <property type="project" value="TreeGrafter"/>
</dbReference>
<dbReference type="EMBL" id="HBUF01047040">
    <property type="protein sequence ID" value="CAG6620099.1"/>
    <property type="molecule type" value="Transcribed_RNA"/>
</dbReference>
<evidence type="ECO:0000256" key="4">
    <source>
        <dbReference type="ARBA" id="ARBA00022989"/>
    </source>
</evidence>
<feature type="transmembrane region" description="Helical" evidence="6">
    <location>
        <begin position="445"/>
        <end position="467"/>
    </location>
</feature>
<dbReference type="InterPro" id="IPR003689">
    <property type="entry name" value="ZIP"/>
</dbReference>
<keyword evidence="3 6" id="KW-0812">Transmembrane</keyword>
<name>A0A8D8M0R4_9HEMI</name>
<proteinExistence type="inferred from homology"/>
<dbReference type="GO" id="GO:0140410">
    <property type="term" value="F:monoatomic cation:bicarbonate symporter activity"/>
    <property type="evidence" value="ECO:0007669"/>
    <property type="project" value="TreeGrafter"/>
</dbReference>
<feature type="chain" id="PRO_5036428380" evidence="7">
    <location>
        <begin position="28"/>
        <end position="511"/>
    </location>
</feature>
<evidence type="ECO:0000256" key="3">
    <source>
        <dbReference type="ARBA" id="ARBA00022692"/>
    </source>
</evidence>
<dbReference type="GO" id="GO:0005886">
    <property type="term" value="C:plasma membrane"/>
    <property type="evidence" value="ECO:0007669"/>
    <property type="project" value="TreeGrafter"/>
</dbReference>
<keyword evidence="7" id="KW-0732">Signal</keyword>
<evidence type="ECO:0000313" key="8">
    <source>
        <dbReference type="EMBL" id="CAG6620099.1"/>
    </source>
</evidence>
<feature type="signal peptide" evidence="7">
    <location>
        <begin position="1"/>
        <end position="27"/>
    </location>
</feature>
<dbReference type="EMBL" id="HBUF01047038">
    <property type="protein sequence ID" value="CAG6620097.1"/>
    <property type="molecule type" value="Transcribed_RNA"/>
</dbReference>
<feature type="transmembrane region" description="Helical" evidence="6">
    <location>
        <begin position="479"/>
        <end position="499"/>
    </location>
</feature>
<comment type="subcellular location">
    <subcellularLocation>
        <location evidence="1">Membrane</location>
        <topology evidence="1">Multi-pass membrane protein</topology>
    </subcellularLocation>
</comment>
<sequence>MVSSCRKQSVVSVTLVLVVVSVSVISGKESPDFKSQSKDGSVDHRYFLLQLFQKYGQGGLIGYEGFEHLMGNLGLGGLNEITEDHNIADHKMGDDSKFTELHDRLGLHNSNHEHLIHERSISSDDVNMFSDEIIIAEHNDGDLPNMKEIRKRLGRKCLSPNQLLTAYGVPSDHKTAISPMMFLHMCPAIIYQLDSKECVQRVPVVANQEDGSLKWMSAFSSVFIISVAGLVGVAVVPLIHKALFTHMINFLVALAIGTLTGDALLHLIPHAIQRKEGDTETTVVLKSSAVFVAAFAFFILEKVIHSAQTIKKPTAEEVKMQAAADVADVEDYAAVKTDSCDGLSYMDSADSKREAVAWMIIMSDGIHNFTDGLAIGAAFGADFVAGIATSVAVFTHELPHELGDFAVLLTSGVSVRRALMYNVLSSVLSIAGVLVGVILGDLHEASSWIYAGTAGTFIYIALADLVPEISRQASTLRSTLLQVTGIFTGGAIMLIIALYEHKLKAFFFQRL</sequence>
<keyword evidence="5 6" id="KW-0472">Membrane</keyword>
<dbReference type="EMBL" id="HBUF01047039">
    <property type="protein sequence ID" value="CAG6620098.1"/>
    <property type="molecule type" value="Transcribed_RNA"/>
</dbReference>
<dbReference type="InterPro" id="IPR050799">
    <property type="entry name" value="ZIP_Transporter"/>
</dbReference>
<protein>
    <submittedName>
        <fullName evidence="8">Zinc transporter ZIP14</fullName>
    </submittedName>
</protein>
<dbReference type="Pfam" id="PF02535">
    <property type="entry name" value="Zip"/>
    <property type="match status" value="1"/>
</dbReference>
<comment type="similarity">
    <text evidence="2">Belongs to the ZIP transporter (TC 2.A.5) family.</text>
</comment>
<dbReference type="EMBL" id="HBUF01047037">
    <property type="protein sequence ID" value="CAG6620096.1"/>
    <property type="molecule type" value="Transcribed_RNA"/>
</dbReference>
<dbReference type="PANTHER" id="PTHR12191">
    <property type="entry name" value="SOLUTE CARRIER FAMILY 39"/>
    <property type="match status" value="1"/>
</dbReference>
<evidence type="ECO:0000256" key="2">
    <source>
        <dbReference type="ARBA" id="ARBA00006939"/>
    </source>
</evidence>
<dbReference type="EMBL" id="HBUF01047041">
    <property type="protein sequence ID" value="CAG6620100.1"/>
    <property type="molecule type" value="Transcribed_RNA"/>
</dbReference>
<organism evidence="8">
    <name type="scientific">Cacopsylla melanoneura</name>
    <dbReference type="NCBI Taxonomy" id="428564"/>
    <lineage>
        <taxon>Eukaryota</taxon>
        <taxon>Metazoa</taxon>
        <taxon>Ecdysozoa</taxon>
        <taxon>Arthropoda</taxon>
        <taxon>Hexapoda</taxon>
        <taxon>Insecta</taxon>
        <taxon>Pterygota</taxon>
        <taxon>Neoptera</taxon>
        <taxon>Paraneoptera</taxon>
        <taxon>Hemiptera</taxon>
        <taxon>Sternorrhyncha</taxon>
        <taxon>Psylloidea</taxon>
        <taxon>Psyllidae</taxon>
        <taxon>Psyllinae</taxon>
        <taxon>Cacopsylla</taxon>
    </lineage>
</organism>
<evidence type="ECO:0000256" key="6">
    <source>
        <dbReference type="SAM" id="Phobius"/>
    </source>
</evidence>
<feature type="transmembrane region" description="Helical" evidence="6">
    <location>
        <begin position="284"/>
        <end position="304"/>
    </location>
</feature>